<evidence type="ECO:0000256" key="1">
    <source>
        <dbReference type="SAM" id="MobiDB-lite"/>
    </source>
</evidence>
<accession>A0AAV3YNK5</accession>
<keyword evidence="3" id="KW-1185">Reference proteome</keyword>
<name>A0AAV3YNK5_9GAST</name>
<evidence type="ECO:0000313" key="2">
    <source>
        <dbReference type="EMBL" id="GFN83857.1"/>
    </source>
</evidence>
<protein>
    <submittedName>
        <fullName evidence="2">Uncharacterized protein</fullName>
    </submittedName>
</protein>
<dbReference type="Proteomes" id="UP000735302">
    <property type="component" value="Unassembled WGS sequence"/>
</dbReference>
<gene>
    <name evidence="2" type="ORF">PoB_001036300</name>
</gene>
<feature type="region of interest" description="Disordered" evidence="1">
    <location>
        <begin position="125"/>
        <end position="144"/>
    </location>
</feature>
<reference evidence="2 3" key="1">
    <citation type="journal article" date="2021" name="Elife">
        <title>Chloroplast acquisition without the gene transfer in kleptoplastic sea slugs, Plakobranchus ocellatus.</title>
        <authorList>
            <person name="Maeda T."/>
            <person name="Takahashi S."/>
            <person name="Yoshida T."/>
            <person name="Shimamura S."/>
            <person name="Takaki Y."/>
            <person name="Nagai Y."/>
            <person name="Toyoda A."/>
            <person name="Suzuki Y."/>
            <person name="Arimoto A."/>
            <person name="Ishii H."/>
            <person name="Satoh N."/>
            <person name="Nishiyama T."/>
            <person name="Hasebe M."/>
            <person name="Maruyama T."/>
            <person name="Minagawa J."/>
            <person name="Obokata J."/>
            <person name="Shigenobu S."/>
        </authorList>
    </citation>
    <scope>NUCLEOTIDE SEQUENCE [LARGE SCALE GENOMIC DNA]</scope>
</reference>
<sequence length="144" mass="16710">MFPCMYHLFHIKKRFTKVILTFPITGHSYIECEKDTGLVNQQFRAEVPSDWVQFFERAQRSPHPFTVIPCDSAVFRNLSHHLDPLFLAKCSLVSRPLREIKSLKESPSVMKFRELWNGLLSTVLSQNESPPKKTTDTECSKKIV</sequence>
<organism evidence="2 3">
    <name type="scientific">Plakobranchus ocellatus</name>
    <dbReference type="NCBI Taxonomy" id="259542"/>
    <lineage>
        <taxon>Eukaryota</taxon>
        <taxon>Metazoa</taxon>
        <taxon>Spiralia</taxon>
        <taxon>Lophotrochozoa</taxon>
        <taxon>Mollusca</taxon>
        <taxon>Gastropoda</taxon>
        <taxon>Heterobranchia</taxon>
        <taxon>Euthyneura</taxon>
        <taxon>Panpulmonata</taxon>
        <taxon>Sacoglossa</taxon>
        <taxon>Placobranchoidea</taxon>
        <taxon>Plakobranchidae</taxon>
        <taxon>Plakobranchus</taxon>
    </lineage>
</organism>
<proteinExistence type="predicted"/>
<comment type="caution">
    <text evidence="2">The sequence shown here is derived from an EMBL/GenBank/DDBJ whole genome shotgun (WGS) entry which is preliminary data.</text>
</comment>
<evidence type="ECO:0000313" key="3">
    <source>
        <dbReference type="Proteomes" id="UP000735302"/>
    </source>
</evidence>
<dbReference type="AlphaFoldDB" id="A0AAV3YNK5"/>
<dbReference type="EMBL" id="BLXT01001244">
    <property type="protein sequence ID" value="GFN83857.1"/>
    <property type="molecule type" value="Genomic_DNA"/>
</dbReference>
<feature type="compositionally biased region" description="Basic and acidic residues" evidence="1">
    <location>
        <begin position="130"/>
        <end position="144"/>
    </location>
</feature>